<accession>A0A8J2WFM8</accession>
<reference evidence="1" key="1">
    <citation type="submission" date="2021-09" db="EMBL/GenBank/DDBJ databases">
        <authorList>
            <person name="Martin H S."/>
        </authorList>
    </citation>
    <scope>NUCLEOTIDE SEQUENCE</scope>
</reference>
<dbReference type="AlphaFoldDB" id="A0A8J2WFM8"/>
<evidence type="ECO:0000313" key="2">
    <source>
        <dbReference type="Proteomes" id="UP000789524"/>
    </source>
</evidence>
<keyword evidence="2" id="KW-1185">Reference proteome</keyword>
<organism evidence="1 2">
    <name type="scientific">Danaus chrysippus</name>
    <name type="common">African queen</name>
    <dbReference type="NCBI Taxonomy" id="151541"/>
    <lineage>
        <taxon>Eukaryota</taxon>
        <taxon>Metazoa</taxon>
        <taxon>Ecdysozoa</taxon>
        <taxon>Arthropoda</taxon>
        <taxon>Hexapoda</taxon>
        <taxon>Insecta</taxon>
        <taxon>Pterygota</taxon>
        <taxon>Neoptera</taxon>
        <taxon>Endopterygota</taxon>
        <taxon>Lepidoptera</taxon>
        <taxon>Glossata</taxon>
        <taxon>Ditrysia</taxon>
        <taxon>Papilionoidea</taxon>
        <taxon>Nymphalidae</taxon>
        <taxon>Danainae</taxon>
        <taxon>Danaini</taxon>
        <taxon>Danaina</taxon>
        <taxon>Danaus</taxon>
        <taxon>Anosia</taxon>
    </lineage>
</organism>
<name>A0A8J2WFM8_9NEOP</name>
<comment type="caution">
    <text evidence="1">The sequence shown here is derived from an EMBL/GenBank/DDBJ whole genome shotgun (WGS) entry which is preliminary data.</text>
</comment>
<dbReference type="OrthoDB" id="10614875at2759"/>
<protein>
    <submittedName>
        <fullName evidence="1">(African queen) hypothetical protein</fullName>
    </submittedName>
</protein>
<proteinExistence type="predicted"/>
<evidence type="ECO:0000313" key="1">
    <source>
        <dbReference type="EMBL" id="CAG9585644.1"/>
    </source>
</evidence>
<gene>
    <name evidence="1" type="ORF">DCHRY22_LOCUS16012</name>
</gene>
<dbReference type="EMBL" id="CAKASE010000083">
    <property type="protein sequence ID" value="CAG9585644.1"/>
    <property type="molecule type" value="Genomic_DNA"/>
</dbReference>
<dbReference type="Proteomes" id="UP000789524">
    <property type="component" value="Unassembled WGS sequence"/>
</dbReference>
<sequence length="125" mass="13890">MFILESEEAPTELSLRGEVIRLQPRANLDVLFLGCAIYVLYSFQESVIIGFSATNRSVANVYVRCPVSCVARNTSNQQLGDILRNAIIVCAYAITDLETDILAGMCANEVTLWDSNFENAKFGFR</sequence>